<organism evidence="7 8">
    <name type="scientific">Raoultella terrigena</name>
    <name type="common">Klebsiella terrigena</name>
    <dbReference type="NCBI Taxonomy" id="577"/>
    <lineage>
        <taxon>Bacteria</taxon>
        <taxon>Pseudomonadati</taxon>
        <taxon>Pseudomonadota</taxon>
        <taxon>Gammaproteobacteria</taxon>
        <taxon>Enterobacterales</taxon>
        <taxon>Enterobacteriaceae</taxon>
        <taxon>Klebsiella/Raoultella group</taxon>
        <taxon>Raoultella</taxon>
    </lineage>
</organism>
<dbReference type="InterPro" id="IPR020845">
    <property type="entry name" value="AMP-binding_CS"/>
</dbReference>
<evidence type="ECO:0000256" key="3">
    <source>
        <dbReference type="ARBA" id="ARBA00022553"/>
    </source>
</evidence>
<dbReference type="Pfam" id="PF00501">
    <property type="entry name" value="AMP-binding"/>
    <property type="match status" value="1"/>
</dbReference>
<dbReference type="GO" id="GO:0031177">
    <property type="term" value="F:phosphopantetheine binding"/>
    <property type="evidence" value="ECO:0007669"/>
    <property type="project" value="InterPro"/>
</dbReference>
<dbReference type="Pfam" id="PF00550">
    <property type="entry name" value="PP-binding"/>
    <property type="match status" value="1"/>
</dbReference>
<dbReference type="GO" id="GO:0005829">
    <property type="term" value="C:cytosol"/>
    <property type="evidence" value="ECO:0007669"/>
    <property type="project" value="TreeGrafter"/>
</dbReference>
<dbReference type="PROSITE" id="PS00012">
    <property type="entry name" value="PHOSPHOPANTETHEINE"/>
    <property type="match status" value="1"/>
</dbReference>
<dbReference type="Gene3D" id="3.30.559.10">
    <property type="entry name" value="Chloramphenicol acetyltransferase-like domain"/>
    <property type="match status" value="1"/>
</dbReference>
<dbReference type="InterPro" id="IPR006162">
    <property type="entry name" value="Ppantetheine_attach_site"/>
</dbReference>
<dbReference type="PROSITE" id="PS00455">
    <property type="entry name" value="AMP_BINDING"/>
    <property type="match status" value="1"/>
</dbReference>
<accession>A0A7Z8ZDW0</accession>
<dbReference type="InterPro" id="IPR001242">
    <property type="entry name" value="Condensation_dom"/>
</dbReference>
<dbReference type="SMART" id="SM00923">
    <property type="entry name" value="MbtH"/>
    <property type="match status" value="1"/>
</dbReference>
<dbReference type="InterPro" id="IPR045851">
    <property type="entry name" value="AMP-bd_C_sf"/>
</dbReference>
<reference evidence="7 8" key="1">
    <citation type="submission" date="2018-12" db="EMBL/GenBank/DDBJ databases">
        <authorList>
            <consortium name="Pathogen Informatics"/>
        </authorList>
    </citation>
    <scope>NUCLEOTIDE SEQUENCE [LARGE SCALE GENOMIC DNA]</scope>
    <source>
        <strain evidence="7 8">NCTC9997</strain>
    </source>
</reference>
<dbReference type="SMART" id="SM00824">
    <property type="entry name" value="PKS_TE"/>
    <property type="match status" value="1"/>
</dbReference>
<dbReference type="PROSITE" id="PS50075">
    <property type="entry name" value="CARRIER"/>
    <property type="match status" value="1"/>
</dbReference>
<dbReference type="EC" id="2.7.7.-" evidence="7"/>
<comment type="cofactor">
    <cofactor evidence="1">
        <name>pantetheine 4'-phosphate</name>
        <dbReference type="ChEBI" id="CHEBI:47942"/>
    </cofactor>
</comment>
<evidence type="ECO:0000256" key="2">
    <source>
        <dbReference type="ARBA" id="ARBA00022450"/>
    </source>
</evidence>
<dbReference type="Pfam" id="PF00668">
    <property type="entry name" value="Condensation"/>
    <property type="match status" value="1"/>
</dbReference>
<dbReference type="Gene3D" id="3.40.50.1820">
    <property type="entry name" value="alpha/beta hydrolase"/>
    <property type="match status" value="1"/>
</dbReference>
<keyword evidence="2" id="KW-0596">Phosphopantetheine</keyword>
<dbReference type="CDD" id="cd17646">
    <property type="entry name" value="A_NRPS_AB3403-like"/>
    <property type="match status" value="1"/>
</dbReference>
<dbReference type="FunFam" id="3.30.300.30:FF:000010">
    <property type="entry name" value="Enterobactin synthetase component F"/>
    <property type="match status" value="1"/>
</dbReference>
<dbReference type="Pfam" id="PF03621">
    <property type="entry name" value="MbtH"/>
    <property type="match status" value="1"/>
</dbReference>
<keyword evidence="7" id="KW-0808">Transferase</keyword>
<dbReference type="FunFam" id="2.30.38.10:FF:000002">
    <property type="entry name" value="Enterobactin synthase component F"/>
    <property type="match status" value="1"/>
</dbReference>
<name>A0A7Z8ZDW0_RAOTE</name>
<dbReference type="InterPro" id="IPR020802">
    <property type="entry name" value="TesA-like"/>
</dbReference>
<dbReference type="Gene3D" id="3.40.50.980">
    <property type="match status" value="2"/>
</dbReference>
<evidence type="ECO:0000256" key="5">
    <source>
        <dbReference type="SAM" id="MobiDB-lite"/>
    </source>
</evidence>
<dbReference type="SUPFAM" id="SSF56801">
    <property type="entry name" value="Acetyl-CoA synthetase-like"/>
    <property type="match status" value="1"/>
</dbReference>
<dbReference type="FunFam" id="3.40.50.980:FF:000002">
    <property type="entry name" value="Enterobactin synthetase component F"/>
    <property type="match status" value="1"/>
</dbReference>
<evidence type="ECO:0000256" key="4">
    <source>
        <dbReference type="ARBA" id="ARBA00022598"/>
    </source>
</evidence>
<keyword evidence="8" id="KW-1185">Reference proteome</keyword>
<dbReference type="SUPFAM" id="SSF53474">
    <property type="entry name" value="alpha/beta-Hydrolases"/>
    <property type="match status" value="1"/>
</dbReference>
<dbReference type="InterPro" id="IPR001031">
    <property type="entry name" value="Thioesterase"/>
</dbReference>
<feature type="compositionally biased region" description="Basic and acidic residues" evidence="5">
    <location>
        <begin position="1035"/>
        <end position="1046"/>
    </location>
</feature>
<dbReference type="GO" id="GO:0016779">
    <property type="term" value="F:nucleotidyltransferase activity"/>
    <property type="evidence" value="ECO:0007669"/>
    <property type="project" value="UniProtKB-KW"/>
</dbReference>
<dbReference type="Gene3D" id="3.90.820.10">
    <property type="entry name" value="Structural Genomics, Unknown Function 30-nov-00 1gh9 Mol_id"/>
    <property type="match status" value="1"/>
</dbReference>
<dbReference type="InterPro" id="IPR036736">
    <property type="entry name" value="ACP-like_sf"/>
</dbReference>
<dbReference type="GO" id="GO:0009239">
    <property type="term" value="P:enterobactin biosynthetic process"/>
    <property type="evidence" value="ECO:0007669"/>
    <property type="project" value="TreeGrafter"/>
</dbReference>
<dbReference type="PANTHER" id="PTHR45527">
    <property type="entry name" value="NONRIBOSOMAL PEPTIDE SYNTHETASE"/>
    <property type="match status" value="1"/>
</dbReference>
<dbReference type="PANTHER" id="PTHR45527:SF1">
    <property type="entry name" value="FATTY ACID SYNTHASE"/>
    <property type="match status" value="1"/>
</dbReference>
<dbReference type="InterPro" id="IPR009081">
    <property type="entry name" value="PP-bd_ACP"/>
</dbReference>
<keyword evidence="7" id="KW-0548">Nucleotidyltransferase</keyword>
<gene>
    <name evidence="7" type="primary">entF</name>
    <name evidence="7" type="ORF">NCTC9997_04636</name>
</gene>
<dbReference type="SMART" id="SM00823">
    <property type="entry name" value="PKS_PP"/>
    <property type="match status" value="1"/>
</dbReference>
<feature type="domain" description="Carrier" evidence="6">
    <location>
        <begin position="1041"/>
        <end position="1116"/>
    </location>
</feature>
<proteinExistence type="predicted"/>
<dbReference type="GO" id="GO:0047527">
    <property type="term" value="F:2,3-dihydroxybenzoate-serine ligase activity"/>
    <property type="evidence" value="ECO:0007669"/>
    <property type="project" value="TreeGrafter"/>
</dbReference>
<dbReference type="Gene3D" id="2.30.38.10">
    <property type="entry name" value="Luciferase, Domain 3"/>
    <property type="match status" value="1"/>
</dbReference>
<sequence>MQFSNPFDNPQGQFYILRNELQQYSLWPHHCALPEGWTVECPPQSLEACNAWLAANWSTLTPRTTRPKEPMMTTRLPLVAAQPGIWMAERLSTLPGAWSVAHYVELSGSLDPALLGRAIVAGLAQADTLSLRFCEDNGEAWQWVDEARRFDEPQHDDLREADDPHAAALAIMRADLEQNLRVDSGNPLVCHRLLRTADNRWYWYQRYHHLLVDGFSFPAITRQIAAIYRAWQRGEATPDSPFTPFAEVVEEYQRYYGSDGWQRDKQFWQEQRRTLPAPVSLSDAPLAGRATGTEIWRLKLDADAATFSRLAAGAPQCQRADLALALTALWLGRLCGRMDYAAGFIFMRRMGSAALTATGPVLNVLPLAIAIDAQETLAELALRLAGQLKKMRRHQRYDAEQIVRDSGKAAGDEPLFGPVLNIKVFDYVLDIDGVQAVTHTLATGPVNDLELALFPDESGGLSLEVLANKQRYDEATLRAHVERLSALLAQFAADPALRCGEANMLSARETQRLAEINNTGIALPATTLSALVAEQARKTPDAPALADARWQFSYREMRQQVVALAEVLRARGVKPGDSVAVALPRSVFLTLALHAIVEAGAAWLPLDTGYPDDRLRMMLEDARPTLLLTSDDQLARFSDIPGLASLCYQQPLAAGDDAPLALSAPEHTAYIIFTSGSTGRPKGVMVGQTAIVNRLLWMQNHYPLGADDVVAQKTPCSFDVSVWEFWWPFIAGARLVMAEPEAHRDPLAMQRFFARYGVTTTHFVPSMLAAFVASLDAENVATCRTLRRVFCSGEALPTGLCREWEALTSVALHNLYGPTEAAVDVSWYPACGAELAAVTGSSVPIGWPVWNTGLRILDATMRPVPPGVAGDLYLTGIQLAQGYLGRPDLTASRFIADPFSPGERMYRTGDVARWLDSGAVEYLGRSDDQLKIRGQRIELGEIDRVMAALPDVAQAVTHACVFNQAAATGGDARQLVGYLVSESGLPLDTAALKARLGEQLPPHMVPVVLIQLPALPLSANGKLDRKALPLPTLSQERRGRPPESESERAVAEAFSQLLGCDVNDIEADFFALGGHSLLAMRLAAQLSRRFARQVTPGQVMVASTVGQLSALLASDLSDEQAQRLGFDALLPLRKSDGPTLFCFHPASGFAWQFSVLARYLDPRWSITGIQSPRPQGPMASAASLDEVCESHLQTLLAQQPHGPYYLFGYSLGGTLAQGIAARLRQRGEAVAFLGLLDTWPPESQNWAEKEANGLDPQVLAEIDREREAFLAAQQGQPSGELFSTIEGNYADAVRLLTTAHSAKFDGKATLFVAEKTRQPGMDPQALWGPWVGELEVFSQACAHVEIISPQAFESIGPVVREILG</sequence>
<keyword evidence="3" id="KW-0597">Phosphoprotein</keyword>
<dbReference type="SUPFAM" id="SSF47336">
    <property type="entry name" value="ACP-like"/>
    <property type="match status" value="1"/>
</dbReference>
<dbReference type="NCBIfam" id="TIGR01733">
    <property type="entry name" value="AA-adenyl-dom"/>
    <property type="match status" value="1"/>
</dbReference>
<dbReference type="EMBL" id="LR134253">
    <property type="protein sequence ID" value="VED53052.1"/>
    <property type="molecule type" value="Genomic_DNA"/>
</dbReference>
<dbReference type="InterPro" id="IPR029058">
    <property type="entry name" value="AB_hydrolase_fold"/>
</dbReference>
<dbReference type="InterPro" id="IPR038020">
    <property type="entry name" value="MbtH-like_sf"/>
</dbReference>
<dbReference type="GO" id="GO:0009366">
    <property type="term" value="C:enterobactin synthetase complex"/>
    <property type="evidence" value="ECO:0007669"/>
    <property type="project" value="TreeGrafter"/>
</dbReference>
<dbReference type="SUPFAM" id="SSF52777">
    <property type="entry name" value="CoA-dependent acyltransferases"/>
    <property type="match status" value="2"/>
</dbReference>
<dbReference type="InterPro" id="IPR023213">
    <property type="entry name" value="CAT-like_dom_sf"/>
</dbReference>
<dbReference type="NCBIfam" id="NF007605">
    <property type="entry name" value="PRK10252.1"/>
    <property type="match status" value="1"/>
</dbReference>
<protein>
    <submittedName>
        <fullName evidence="7">Enterobactin synthetase component F, serine activating enzyme</fullName>
        <ecNumber evidence="7">2.7.7.-</ecNumber>
    </submittedName>
</protein>
<dbReference type="InterPro" id="IPR010071">
    <property type="entry name" value="AA_adenyl_dom"/>
</dbReference>
<evidence type="ECO:0000313" key="8">
    <source>
        <dbReference type="Proteomes" id="UP000267630"/>
    </source>
</evidence>
<keyword evidence="4" id="KW-0436">Ligase</keyword>
<feature type="region of interest" description="Disordered" evidence="5">
    <location>
        <begin position="1026"/>
        <end position="1046"/>
    </location>
</feature>
<dbReference type="FunFam" id="3.40.50.12780:FF:000012">
    <property type="entry name" value="Non-ribosomal peptide synthetase"/>
    <property type="match status" value="1"/>
</dbReference>
<dbReference type="InterPro" id="IPR020806">
    <property type="entry name" value="PKS_PP-bd"/>
</dbReference>
<dbReference type="Gene3D" id="3.30.300.30">
    <property type="match status" value="1"/>
</dbReference>
<dbReference type="Proteomes" id="UP000267630">
    <property type="component" value="Chromosome 3"/>
</dbReference>
<dbReference type="GO" id="GO:0043041">
    <property type="term" value="P:amino acid activation for nonribosomal peptide biosynthetic process"/>
    <property type="evidence" value="ECO:0007669"/>
    <property type="project" value="TreeGrafter"/>
</dbReference>
<dbReference type="SUPFAM" id="SSF160582">
    <property type="entry name" value="MbtH-like"/>
    <property type="match status" value="1"/>
</dbReference>
<dbReference type="Pfam" id="PF00975">
    <property type="entry name" value="Thioesterase"/>
    <property type="match status" value="1"/>
</dbReference>
<evidence type="ECO:0000313" key="7">
    <source>
        <dbReference type="EMBL" id="VED53052.1"/>
    </source>
</evidence>
<dbReference type="InterPro" id="IPR005153">
    <property type="entry name" value="MbtH-like_dom"/>
</dbReference>
<dbReference type="InterPro" id="IPR000873">
    <property type="entry name" value="AMP-dep_synth/lig_dom"/>
</dbReference>
<evidence type="ECO:0000259" key="6">
    <source>
        <dbReference type="PROSITE" id="PS50075"/>
    </source>
</evidence>
<dbReference type="Gene3D" id="3.30.559.30">
    <property type="entry name" value="Nonribosomal peptide synthetase, condensation domain"/>
    <property type="match status" value="1"/>
</dbReference>
<evidence type="ECO:0000256" key="1">
    <source>
        <dbReference type="ARBA" id="ARBA00001957"/>
    </source>
</evidence>